<dbReference type="GeneID" id="123052851"/>
<dbReference type="OMA" id="MEGGRDC"/>
<gene>
    <name evidence="9" type="primary">LOC123052851</name>
</gene>
<dbReference type="OrthoDB" id="782771at2759"/>
<dbReference type="Gramene" id="TraesARI2D03G01197740.1">
    <property type="protein sequence ID" value="TraesARI2D03G01197740.1"/>
    <property type="gene ID" value="TraesARI2D03G01197740"/>
</dbReference>
<dbReference type="Gramene" id="TraesCS2D03G0580600.1">
    <property type="protein sequence ID" value="TraesCS2D03G0580600.1.CDS"/>
    <property type="gene ID" value="TraesCS2D03G0580600"/>
</dbReference>
<evidence type="ECO:0000256" key="2">
    <source>
        <dbReference type="ARBA" id="ARBA00022819"/>
    </source>
</evidence>
<dbReference type="InterPro" id="IPR040390">
    <property type="entry name" value="TIFY/JAZ"/>
</dbReference>
<dbReference type="Gramene" id="TraesROB_scaffold_025728_01G000100.1">
    <property type="protein sequence ID" value="TraesROB_scaffold_025728_01G000100.1"/>
    <property type="gene ID" value="TraesROB_scaffold_025728_01G000100"/>
</dbReference>
<keyword evidence="5" id="KW-0804">Transcription</keyword>
<keyword evidence="2 6" id="KW-1184">Jasmonic acid signaling pathway</keyword>
<comment type="similarity">
    <text evidence="1 6">Belongs to the TIFY/JAZ family.</text>
</comment>
<keyword evidence="4" id="KW-0805">Transcription regulation</keyword>
<dbReference type="Gramene" id="TraesLAC2D03G01133090.1">
    <property type="protein sequence ID" value="TraesLAC2D03G01133090.1"/>
    <property type="gene ID" value="TraesLAC2D03G01133090"/>
</dbReference>
<protein>
    <recommendedName>
        <fullName evidence="6">Protein TIFY</fullName>
    </recommendedName>
    <alternativeName>
        <fullName evidence="6">Jasmonate ZIM domain-containing protein</fullName>
    </alternativeName>
</protein>
<dbReference type="Gramene" id="TraesCS2D02G251700.1">
    <property type="protein sequence ID" value="TraesCS2D02G251700.1"/>
    <property type="gene ID" value="TraesCS2D02G251700"/>
</dbReference>
<dbReference type="Gramene" id="TraesCAD_scaffold_032926_01G000100.1">
    <property type="protein sequence ID" value="TraesCAD_scaffold_032926_01G000100.1"/>
    <property type="gene ID" value="TraesCAD_scaffold_032926_01G000100"/>
</dbReference>
<name>A0A1D5ULE9_WHEAT</name>
<accession>A0A1D5ULE9</accession>
<dbReference type="PANTHER" id="PTHR33077">
    <property type="entry name" value="PROTEIN TIFY 4A-RELATED-RELATED"/>
    <property type="match status" value="1"/>
</dbReference>
<dbReference type="Gramene" id="TraesLDM2D03G01182520.1">
    <property type="protein sequence ID" value="TraesLDM2D03G01182520.1"/>
    <property type="gene ID" value="TraesLDM2D03G01182520"/>
</dbReference>
<proteinExistence type="inferred from homology"/>
<evidence type="ECO:0000256" key="4">
    <source>
        <dbReference type="ARBA" id="ARBA00023015"/>
    </source>
</evidence>
<dbReference type="Proteomes" id="UP000019116">
    <property type="component" value="Chromosome 2D"/>
</dbReference>
<comment type="domain">
    <text evidence="6">The jas domain is required for interaction with COI1.</text>
</comment>
<dbReference type="Gramene" id="TraesKAR2D01G0221230.1">
    <property type="protein sequence ID" value="cds.TraesKAR2D01G0221230.1"/>
    <property type="gene ID" value="TraesKAR2D01G0221230"/>
</dbReference>
<dbReference type="Gramene" id="TraesSTA2D03G01170590.1">
    <property type="protein sequence ID" value="TraesSTA2D03G01170590.1"/>
    <property type="gene ID" value="TraesSTA2D03G01170590"/>
</dbReference>
<evidence type="ECO:0000256" key="1">
    <source>
        <dbReference type="ARBA" id="ARBA00008614"/>
    </source>
</evidence>
<dbReference type="PROSITE" id="PS51320">
    <property type="entry name" value="TIFY"/>
    <property type="match status" value="1"/>
</dbReference>
<comment type="subcellular location">
    <subcellularLocation>
        <location evidence="6">Nucleus</location>
    </subcellularLocation>
</comment>
<dbReference type="GO" id="GO:0031347">
    <property type="term" value="P:regulation of defense response"/>
    <property type="evidence" value="ECO:0000318"/>
    <property type="project" value="GO_Central"/>
</dbReference>
<dbReference type="Gramene" id="TraesCLE_scaffold_064945_01G000100.1">
    <property type="protein sequence ID" value="TraesCLE_scaffold_064945_01G000100.1"/>
    <property type="gene ID" value="TraesCLE_scaffold_064945_01G000100"/>
</dbReference>
<evidence type="ECO:0000256" key="3">
    <source>
        <dbReference type="ARBA" id="ARBA00022843"/>
    </source>
</evidence>
<reference evidence="9" key="2">
    <citation type="submission" date="2018-10" db="UniProtKB">
        <authorList>
            <consortium name="EnsemblPlants"/>
        </authorList>
    </citation>
    <scope>IDENTIFICATION</scope>
</reference>
<dbReference type="STRING" id="4565.A0A1D5ULE9"/>
<sequence length="166" mass="17417">MAAASRSAPEWWRDGGSVDDGGAEVELSLRLRTGSSSTARRSMTIFYNGRVVAVDVTELQAREIITMASQQILTEQQDSGGGGGGTAVAQYGAHENPSQPAPQRWAPLLASRSLRQGAGAAAPVTSQAAAAGLSMKRSLQRFLQKRKTRVAAMGSPYAGGRRAMPS</sequence>
<organism evidence="9">
    <name type="scientific">Triticum aestivum</name>
    <name type="common">Wheat</name>
    <dbReference type="NCBI Taxonomy" id="4565"/>
    <lineage>
        <taxon>Eukaryota</taxon>
        <taxon>Viridiplantae</taxon>
        <taxon>Streptophyta</taxon>
        <taxon>Embryophyta</taxon>
        <taxon>Tracheophyta</taxon>
        <taxon>Spermatophyta</taxon>
        <taxon>Magnoliopsida</taxon>
        <taxon>Liliopsida</taxon>
        <taxon>Poales</taxon>
        <taxon>Poaceae</taxon>
        <taxon>BOP clade</taxon>
        <taxon>Pooideae</taxon>
        <taxon>Triticodae</taxon>
        <taxon>Triticeae</taxon>
        <taxon>Triticinae</taxon>
        <taxon>Triticum</taxon>
    </lineage>
</organism>
<dbReference type="Gramene" id="TraesJUL2D03G01187790.1">
    <property type="protein sequence ID" value="TraesJUL2D03G01187790.1"/>
    <property type="gene ID" value="TraesJUL2D03G01187790"/>
</dbReference>
<dbReference type="Gramene" id="TraesSYM2D03G01196400.1">
    <property type="protein sequence ID" value="TraesSYM2D03G01196400.1"/>
    <property type="gene ID" value="TraesSYM2D03G01196400"/>
</dbReference>
<dbReference type="EnsemblPlants" id="TraesCS2D02G251700.1">
    <property type="protein sequence ID" value="TraesCS2D02G251700.1"/>
    <property type="gene ID" value="TraesCS2D02G251700"/>
</dbReference>
<dbReference type="RefSeq" id="XP_044332139.1">
    <property type="nucleotide sequence ID" value="XM_044476204.1"/>
</dbReference>
<dbReference type="PANTHER" id="PTHR33077:SF17">
    <property type="entry name" value="PROTEIN TIFY 5B"/>
    <property type="match status" value="1"/>
</dbReference>
<dbReference type="GO" id="GO:2000022">
    <property type="term" value="P:regulation of jasmonic acid mediated signaling pathway"/>
    <property type="evidence" value="ECO:0000318"/>
    <property type="project" value="GO_Central"/>
</dbReference>
<dbReference type="Gramene" id="TraesNOR2D03G01197910.1">
    <property type="protein sequence ID" value="TraesNOR2D03G01197910.1"/>
    <property type="gene ID" value="TraesNOR2D03G01197910"/>
</dbReference>
<evidence type="ECO:0000313" key="10">
    <source>
        <dbReference type="Proteomes" id="UP000019116"/>
    </source>
</evidence>
<dbReference type="InterPro" id="IPR018467">
    <property type="entry name" value="CCT_CS"/>
</dbReference>
<evidence type="ECO:0000259" key="8">
    <source>
        <dbReference type="PROSITE" id="PS51320"/>
    </source>
</evidence>
<feature type="domain" description="Tify" evidence="8">
    <location>
        <begin position="36"/>
        <end position="70"/>
    </location>
</feature>
<dbReference type="AlphaFoldDB" id="A0A1D5ULE9"/>
<keyword evidence="3" id="KW-0832">Ubl conjugation</keyword>
<dbReference type="GO" id="GO:0009611">
    <property type="term" value="P:response to wounding"/>
    <property type="evidence" value="ECO:0000318"/>
    <property type="project" value="GO_Central"/>
</dbReference>
<keyword evidence="6" id="KW-0539">Nucleus</keyword>
<dbReference type="Pfam" id="PF09425">
    <property type="entry name" value="Jas_motif"/>
    <property type="match status" value="1"/>
</dbReference>
<evidence type="ECO:0000313" key="9">
    <source>
        <dbReference type="EnsemblPlants" id="TraesCS2D02G251700.1"/>
    </source>
</evidence>
<feature type="region of interest" description="Disordered" evidence="7">
    <location>
        <begin position="75"/>
        <end position="103"/>
    </location>
</feature>
<dbReference type="Gramene" id="TraesPARA_EIv1.0_0688320.1">
    <property type="protein sequence ID" value="TraesPARA_EIv1.0_0688320.1.CDS"/>
    <property type="gene ID" value="TraesPARA_EIv1.0_0688320"/>
</dbReference>
<dbReference type="Pfam" id="PF06200">
    <property type="entry name" value="tify"/>
    <property type="match status" value="1"/>
</dbReference>
<dbReference type="Gramene" id="TraesJAG2D03G01188050.1">
    <property type="protein sequence ID" value="TraesJAG2D03G01188050.1"/>
    <property type="gene ID" value="TraesJAG2D03G01188050"/>
</dbReference>
<keyword evidence="10" id="KW-1185">Reference proteome</keyword>
<evidence type="ECO:0000256" key="6">
    <source>
        <dbReference type="RuleBase" id="RU369065"/>
    </source>
</evidence>
<dbReference type="InterPro" id="IPR010399">
    <property type="entry name" value="Tify_dom"/>
</dbReference>
<evidence type="ECO:0000256" key="7">
    <source>
        <dbReference type="SAM" id="MobiDB-lite"/>
    </source>
</evidence>
<dbReference type="Gramene" id="TraesWEE_scaffold_039184_01G000100.1">
    <property type="protein sequence ID" value="TraesWEE_scaffold_039184_01G000100.1"/>
    <property type="gene ID" value="TraesWEE_scaffold_039184_01G000100"/>
</dbReference>
<dbReference type="GO" id="GO:0005634">
    <property type="term" value="C:nucleus"/>
    <property type="evidence" value="ECO:0000318"/>
    <property type="project" value="GO_Central"/>
</dbReference>
<reference evidence="9" key="1">
    <citation type="submission" date="2018-08" db="EMBL/GenBank/DDBJ databases">
        <authorList>
            <person name="Rossello M."/>
        </authorList>
    </citation>
    <scope>NUCLEOTIDE SEQUENCE [LARGE SCALE GENOMIC DNA]</scope>
    <source>
        <strain evidence="9">cv. Chinese Spring</strain>
    </source>
</reference>
<comment type="function">
    <text evidence="6">Repressor of jasmonate responses.</text>
</comment>
<evidence type="ECO:0000256" key="5">
    <source>
        <dbReference type="ARBA" id="ARBA00023163"/>
    </source>
</evidence>